<evidence type="ECO:0000259" key="5">
    <source>
        <dbReference type="PROSITE" id="PS50887"/>
    </source>
</evidence>
<dbReference type="EMBL" id="NOXU01000028">
    <property type="protein sequence ID" value="OYQ34522.1"/>
    <property type="molecule type" value="Genomic_DNA"/>
</dbReference>
<comment type="catalytic activity">
    <reaction evidence="2">
        <text>2 GTP = 3',3'-c-di-GMP + 2 diphosphate</text>
        <dbReference type="Rhea" id="RHEA:24898"/>
        <dbReference type="ChEBI" id="CHEBI:33019"/>
        <dbReference type="ChEBI" id="CHEBI:37565"/>
        <dbReference type="ChEBI" id="CHEBI:58805"/>
        <dbReference type="EC" id="2.7.7.65"/>
    </reaction>
</comment>
<dbReference type="InterPro" id="IPR000160">
    <property type="entry name" value="GGDEF_dom"/>
</dbReference>
<comment type="caution">
    <text evidence="6">The sequence shown here is derived from an EMBL/GenBank/DDBJ whole genome shotgun (WGS) entry which is preliminary data.</text>
</comment>
<organism evidence="6 7">
    <name type="scientific">Niveispirillum lacus</name>
    <dbReference type="NCBI Taxonomy" id="1981099"/>
    <lineage>
        <taxon>Bacteria</taxon>
        <taxon>Pseudomonadati</taxon>
        <taxon>Pseudomonadota</taxon>
        <taxon>Alphaproteobacteria</taxon>
        <taxon>Rhodospirillales</taxon>
        <taxon>Azospirillaceae</taxon>
        <taxon>Niveispirillum</taxon>
    </lineage>
</organism>
<dbReference type="PROSITE" id="PS50887">
    <property type="entry name" value="GGDEF"/>
    <property type="match status" value="1"/>
</dbReference>
<dbReference type="PROSITE" id="PS50885">
    <property type="entry name" value="HAMP"/>
    <property type="match status" value="1"/>
</dbReference>
<reference evidence="6 7" key="1">
    <citation type="submission" date="2017-07" db="EMBL/GenBank/DDBJ databases">
        <title>Niveispirillum cyanobacteriorum sp. nov., isolated from cyanobacterial aggregates in a eutrophic lake.</title>
        <authorList>
            <person name="Cai H."/>
        </authorList>
    </citation>
    <scope>NUCLEOTIDE SEQUENCE [LARGE SCALE GENOMIC DNA]</scope>
    <source>
        <strain evidence="7">TH1-14</strain>
    </source>
</reference>
<evidence type="ECO:0000313" key="6">
    <source>
        <dbReference type="EMBL" id="OYQ34522.1"/>
    </source>
</evidence>
<dbReference type="InterPro" id="IPR050469">
    <property type="entry name" value="Diguanylate_Cyclase"/>
</dbReference>
<feature type="transmembrane region" description="Helical" evidence="3">
    <location>
        <begin position="21"/>
        <end position="47"/>
    </location>
</feature>
<dbReference type="GO" id="GO:0005886">
    <property type="term" value="C:plasma membrane"/>
    <property type="evidence" value="ECO:0007669"/>
    <property type="project" value="TreeGrafter"/>
</dbReference>
<gene>
    <name evidence="6" type="ORF">CHU95_10905</name>
</gene>
<dbReference type="Pfam" id="PF00990">
    <property type="entry name" value="GGDEF"/>
    <property type="match status" value="1"/>
</dbReference>
<evidence type="ECO:0000256" key="1">
    <source>
        <dbReference type="ARBA" id="ARBA00012528"/>
    </source>
</evidence>
<dbReference type="GO" id="GO:0043709">
    <property type="term" value="P:cell adhesion involved in single-species biofilm formation"/>
    <property type="evidence" value="ECO:0007669"/>
    <property type="project" value="TreeGrafter"/>
</dbReference>
<dbReference type="NCBIfam" id="TIGR00254">
    <property type="entry name" value="GGDEF"/>
    <property type="match status" value="1"/>
</dbReference>
<accession>A0A255YZ81</accession>
<feature type="domain" description="GGDEF" evidence="5">
    <location>
        <begin position="519"/>
        <end position="650"/>
    </location>
</feature>
<dbReference type="PANTHER" id="PTHR45138:SF9">
    <property type="entry name" value="DIGUANYLATE CYCLASE DGCM-RELATED"/>
    <property type="match status" value="1"/>
</dbReference>
<dbReference type="EC" id="2.7.7.65" evidence="1"/>
<dbReference type="Gene3D" id="3.30.70.270">
    <property type="match status" value="1"/>
</dbReference>
<dbReference type="SUPFAM" id="SSF158472">
    <property type="entry name" value="HAMP domain-like"/>
    <property type="match status" value="1"/>
</dbReference>
<dbReference type="OrthoDB" id="9812260at2"/>
<dbReference type="AlphaFoldDB" id="A0A255YZ81"/>
<sequence>MVMGARKAGWRVPAPLTRLSSTLLGGFVIRVAGWSMLIVAALTAIGYSTIYDREERDALEQLKAHLLERGRTESAIFQLAAANMDTFRDRFLSLYANPDILPEPDFDAFFQRGEDGATRLRREYFDGKVNQDGLLQKGMSGFIGANQKIIPPELQRRLILSYHLLAEYGPAWHNRFINTTISTPENAMLMYWPSFAWGLAVDANLDMTAFSVVRSTMMAENPRRLPVWTPLYHDHTAKAWMVTYQLPVDYQGKHLINASHDVLVNDLMDRLITDHLPGTYNFVLAADGHLVAHPLWMDRLRTELATINLERLGDAGLLRTHALIRDSVNQRHADPGPDDNVWIVDDTVDGAYLAVTRLQGPDWWFVARYPKTLVAAKAHQAASAIMAMGMAYFLSMLALVIILLRRQVAGPIRQLTVASEQVAAGEYAAVADGQTPLPTTVRHEIGLLARSFQAMAARVRDSADSLAEQIALRTEALDAAKQQLQEWSLHDSLTGAYNQQAFDADLRGVFDLGRRQGKAAFALVLADIDDFQTYNTAYGSAAGDQVLRTLFRAVARQVGQGDRVYRHEGARLAIILTAPEPALLEAQVRQILEMVAAMALPHQASPHGIVTLSAGLARFDPTMTSPADMVRQADQRLQAARQGGRNRLVA</sequence>
<dbReference type="PANTHER" id="PTHR45138">
    <property type="entry name" value="REGULATORY COMPONENTS OF SENSORY TRANSDUCTION SYSTEM"/>
    <property type="match status" value="1"/>
</dbReference>
<keyword evidence="3" id="KW-1133">Transmembrane helix</keyword>
<dbReference type="Gene3D" id="6.10.340.10">
    <property type="match status" value="1"/>
</dbReference>
<name>A0A255YZ81_9PROT</name>
<evidence type="ECO:0000259" key="4">
    <source>
        <dbReference type="PROSITE" id="PS50885"/>
    </source>
</evidence>
<evidence type="ECO:0000313" key="7">
    <source>
        <dbReference type="Proteomes" id="UP000216998"/>
    </source>
</evidence>
<dbReference type="Proteomes" id="UP000216998">
    <property type="component" value="Unassembled WGS sequence"/>
</dbReference>
<dbReference type="SMART" id="SM00304">
    <property type="entry name" value="HAMP"/>
    <property type="match status" value="1"/>
</dbReference>
<protein>
    <recommendedName>
        <fullName evidence="1">diguanylate cyclase</fullName>
        <ecNumber evidence="1">2.7.7.65</ecNumber>
    </recommendedName>
</protein>
<proteinExistence type="predicted"/>
<evidence type="ECO:0000256" key="3">
    <source>
        <dbReference type="SAM" id="Phobius"/>
    </source>
</evidence>
<dbReference type="GO" id="GO:1902201">
    <property type="term" value="P:negative regulation of bacterial-type flagellum-dependent cell motility"/>
    <property type="evidence" value="ECO:0007669"/>
    <property type="project" value="TreeGrafter"/>
</dbReference>
<keyword evidence="7" id="KW-1185">Reference proteome</keyword>
<keyword evidence="3" id="KW-0472">Membrane</keyword>
<dbReference type="SUPFAM" id="SSF55073">
    <property type="entry name" value="Nucleotide cyclase"/>
    <property type="match status" value="1"/>
</dbReference>
<dbReference type="InterPro" id="IPR043128">
    <property type="entry name" value="Rev_trsase/Diguanyl_cyclase"/>
</dbReference>
<dbReference type="CDD" id="cd01949">
    <property type="entry name" value="GGDEF"/>
    <property type="match status" value="1"/>
</dbReference>
<feature type="transmembrane region" description="Helical" evidence="3">
    <location>
        <begin position="381"/>
        <end position="404"/>
    </location>
</feature>
<dbReference type="GO" id="GO:0052621">
    <property type="term" value="F:diguanylate cyclase activity"/>
    <property type="evidence" value="ECO:0007669"/>
    <property type="project" value="UniProtKB-EC"/>
</dbReference>
<feature type="domain" description="HAMP" evidence="4">
    <location>
        <begin position="406"/>
        <end position="464"/>
    </location>
</feature>
<dbReference type="CDD" id="cd06225">
    <property type="entry name" value="HAMP"/>
    <property type="match status" value="1"/>
</dbReference>
<dbReference type="SMART" id="SM00267">
    <property type="entry name" value="GGDEF"/>
    <property type="match status" value="1"/>
</dbReference>
<dbReference type="InterPro" id="IPR003660">
    <property type="entry name" value="HAMP_dom"/>
</dbReference>
<keyword evidence="3" id="KW-0812">Transmembrane</keyword>
<dbReference type="InterPro" id="IPR029787">
    <property type="entry name" value="Nucleotide_cyclase"/>
</dbReference>
<dbReference type="Pfam" id="PF00672">
    <property type="entry name" value="HAMP"/>
    <property type="match status" value="1"/>
</dbReference>
<dbReference type="GO" id="GO:0007165">
    <property type="term" value="P:signal transduction"/>
    <property type="evidence" value="ECO:0007669"/>
    <property type="project" value="InterPro"/>
</dbReference>
<evidence type="ECO:0000256" key="2">
    <source>
        <dbReference type="ARBA" id="ARBA00034247"/>
    </source>
</evidence>